<feature type="domain" description="G-patch" evidence="2">
    <location>
        <begin position="39"/>
        <end position="85"/>
    </location>
</feature>
<keyword evidence="4" id="KW-1185">Reference proteome</keyword>
<dbReference type="InterPro" id="IPR039146">
    <property type="entry name" value="GPANK1"/>
</dbReference>
<organism evidence="3 4">
    <name type="scientific">Oldenlandia corymbosa var. corymbosa</name>
    <dbReference type="NCBI Taxonomy" id="529605"/>
    <lineage>
        <taxon>Eukaryota</taxon>
        <taxon>Viridiplantae</taxon>
        <taxon>Streptophyta</taxon>
        <taxon>Embryophyta</taxon>
        <taxon>Tracheophyta</taxon>
        <taxon>Spermatophyta</taxon>
        <taxon>Magnoliopsida</taxon>
        <taxon>eudicotyledons</taxon>
        <taxon>Gunneridae</taxon>
        <taxon>Pentapetalae</taxon>
        <taxon>asterids</taxon>
        <taxon>lamiids</taxon>
        <taxon>Gentianales</taxon>
        <taxon>Rubiaceae</taxon>
        <taxon>Rubioideae</taxon>
        <taxon>Spermacoceae</taxon>
        <taxon>Hedyotis-Oldenlandia complex</taxon>
        <taxon>Oldenlandia</taxon>
    </lineage>
</organism>
<name>A0AAV1CR32_OLDCO</name>
<evidence type="ECO:0000259" key="2">
    <source>
        <dbReference type="PROSITE" id="PS50174"/>
    </source>
</evidence>
<dbReference type="Proteomes" id="UP001161247">
    <property type="component" value="Chromosome 2"/>
</dbReference>
<dbReference type="SMART" id="SM00443">
    <property type="entry name" value="G_patch"/>
    <property type="match status" value="1"/>
</dbReference>
<dbReference type="PANTHER" id="PTHR20923">
    <property type="entry name" value="BAT4 PROTEIN-RELATED"/>
    <property type="match status" value="1"/>
</dbReference>
<evidence type="ECO:0000313" key="3">
    <source>
        <dbReference type="EMBL" id="CAI9097063.1"/>
    </source>
</evidence>
<evidence type="ECO:0000256" key="1">
    <source>
        <dbReference type="SAM" id="MobiDB-lite"/>
    </source>
</evidence>
<dbReference type="PROSITE" id="PS50174">
    <property type="entry name" value="G_PATCH"/>
    <property type="match status" value="1"/>
</dbReference>
<feature type="region of interest" description="Disordered" evidence="1">
    <location>
        <begin position="74"/>
        <end position="116"/>
    </location>
</feature>
<dbReference type="InterPro" id="IPR000467">
    <property type="entry name" value="G_patch_dom"/>
</dbReference>
<proteinExistence type="predicted"/>
<evidence type="ECO:0000313" key="4">
    <source>
        <dbReference type="Proteomes" id="UP001161247"/>
    </source>
</evidence>
<dbReference type="EMBL" id="OX459119">
    <property type="protein sequence ID" value="CAI9097063.1"/>
    <property type="molecule type" value="Genomic_DNA"/>
</dbReference>
<dbReference type="Pfam" id="PF01585">
    <property type="entry name" value="G-patch"/>
    <property type="match status" value="1"/>
</dbReference>
<accession>A0AAV1CR32</accession>
<dbReference type="PANTHER" id="PTHR20923:SF1">
    <property type="entry name" value="G PATCH DOMAIN AND ANKYRIN REPEAT-CONTAINING PROTEIN 1"/>
    <property type="match status" value="1"/>
</dbReference>
<protein>
    <submittedName>
        <fullName evidence="3">OLC1v1033365C1</fullName>
    </submittedName>
</protein>
<dbReference type="GO" id="GO:0003676">
    <property type="term" value="F:nucleic acid binding"/>
    <property type="evidence" value="ECO:0007669"/>
    <property type="project" value="InterPro"/>
</dbReference>
<sequence>MGSGDDDFGFRVMGLGSNYGIDTSIASEPSSSSSVPIDSSNIGFKLLKKHGWKEGTGLGVAEQGRLEPVEAHMKTNKRGLGAEKVKKAKGKSKDPENPMDQDSEKLQLKRKNKGMTKKMRKMLEFEKRLKEKEFERAFFREFWPDNV</sequence>
<reference evidence="3" key="1">
    <citation type="submission" date="2023-03" db="EMBL/GenBank/DDBJ databases">
        <authorList>
            <person name="Julca I."/>
        </authorList>
    </citation>
    <scope>NUCLEOTIDE SEQUENCE</scope>
</reference>
<dbReference type="AlphaFoldDB" id="A0AAV1CR32"/>
<feature type="compositionally biased region" description="Basic and acidic residues" evidence="1">
    <location>
        <begin position="80"/>
        <end position="107"/>
    </location>
</feature>
<gene>
    <name evidence="3" type="ORF">OLC1_LOCUS7658</name>
</gene>